<reference evidence="8 9" key="1">
    <citation type="submission" date="2020-03" db="EMBL/GenBank/DDBJ databases">
        <title>Draft genome of Streptomyces sp. ventii, isolated from the Axial Seamount in the Pacific Ocean, and resequencing of the two type strains Streptomyces lonarensis strain NCL 716 and Streptomyces bohaiensis strain 11A07.</title>
        <authorList>
            <person name="Loughran R.M."/>
            <person name="Pfannmuller K.M."/>
            <person name="Wasson B.J."/>
            <person name="Deadmond M.C."/>
            <person name="Paddock B.E."/>
            <person name="Koyack M.J."/>
            <person name="Gallegos D.A."/>
            <person name="Mitchell E.A."/>
            <person name="Ushijima B."/>
            <person name="Saw J.H."/>
            <person name="Mcphail K.L."/>
            <person name="Videau P."/>
        </authorList>
    </citation>
    <scope>NUCLEOTIDE SEQUENCE [LARGE SCALE GENOMIC DNA]</scope>
    <source>
        <strain evidence="8 9">NCL716</strain>
    </source>
</reference>
<keyword evidence="3 8" id="KW-0418">Kinase</keyword>
<name>A0A7X6D0W7_9ACTN</name>
<dbReference type="Pfam" id="PF00069">
    <property type="entry name" value="Pkinase"/>
    <property type="match status" value="1"/>
</dbReference>
<evidence type="ECO:0000256" key="5">
    <source>
        <dbReference type="PROSITE-ProRule" id="PRU10141"/>
    </source>
</evidence>
<dbReference type="InterPro" id="IPR000719">
    <property type="entry name" value="Prot_kinase_dom"/>
</dbReference>
<evidence type="ECO:0000256" key="6">
    <source>
        <dbReference type="SAM" id="MobiDB-lite"/>
    </source>
</evidence>
<keyword evidence="4 5" id="KW-0067">ATP-binding</keyword>
<feature type="compositionally biased region" description="Low complexity" evidence="6">
    <location>
        <begin position="357"/>
        <end position="368"/>
    </location>
</feature>
<dbReference type="SMART" id="SM00220">
    <property type="entry name" value="S_TKc"/>
    <property type="match status" value="1"/>
</dbReference>
<dbReference type="EMBL" id="JAAVJD010000069">
    <property type="protein sequence ID" value="NJQ06182.1"/>
    <property type="molecule type" value="Genomic_DNA"/>
</dbReference>
<keyword evidence="2 5" id="KW-0547">Nucleotide-binding</keyword>
<dbReference type="InterPro" id="IPR011009">
    <property type="entry name" value="Kinase-like_dom_sf"/>
</dbReference>
<dbReference type="GO" id="GO:0005524">
    <property type="term" value="F:ATP binding"/>
    <property type="evidence" value="ECO:0007669"/>
    <property type="project" value="UniProtKB-UniRule"/>
</dbReference>
<evidence type="ECO:0000256" key="3">
    <source>
        <dbReference type="ARBA" id="ARBA00022777"/>
    </source>
</evidence>
<feature type="non-terminal residue" evidence="8">
    <location>
        <position position="368"/>
    </location>
</feature>
<keyword evidence="1" id="KW-0808">Transferase</keyword>
<evidence type="ECO:0000256" key="2">
    <source>
        <dbReference type="ARBA" id="ARBA00022741"/>
    </source>
</evidence>
<dbReference type="PANTHER" id="PTHR43289">
    <property type="entry name" value="MITOGEN-ACTIVATED PROTEIN KINASE KINASE KINASE 20-RELATED"/>
    <property type="match status" value="1"/>
</dbReference>
<gene>
    <name evidence="8" type="ORF">HCN56_11465</name>
</gene>
<dbReference type="Gene3D" id="3.30.200.20">
    <property type="entry name" value="Phosphorylase Kinase, domain 1"/>
    <property type="match status" value="1"/>
</dbReference>
<dbReference type="PROSITE" id="PS00107">
    <property type="entry name" value="PROTEIN_KINASE_ATP"/>
    <property type="match status" value="1"/>
</dbReference>
<dbReference type="PANTHER" id="PTHR43289:SF34">
    <property type="entry name" value="SERINE_THREONINE-PROTEIN KINASE YBDM-RELATED"/>
    <property type="match status" value="1"/>
</dbReference>
<evidence type="ECO:0000313" key="8">
    <source>
        <dbReference type="EMBL" id="NJQ06182.1"/>
    </source>
</evidence>
<dbReference type="InterPro" id="IPR008271">
    <property type="entry name" value="Ser/Thr_kinase_AS"/>
</dbReference>
<dbReference type="PROSITE" id="PS00108">
    <property type="entry name" value="PROTEIN_KINASE_ST"/>
    <property type="match status" value="1"/>
</dbReference>
<evidence type="ECO:0000313" key="9">
    <source>
        <dbReference type="Proteomes" id="UP000578686"/>
    </source>
</evidence>
<feature type="region of interest" description="Disordered" evidence="6">
    <location>
        <begin position="291"/>
        <end position="368"/>
    </location>
</feature>
<accession>A0A7X6D0W7</accession>
<dbReference type="AlphaFoldDB" id="A0A7X6D0W7"/>
<organism evidence="8 9">
    <name type="scientific">Streptomyces lonarensis</name>
    <dbReference type="NCBI Taxonomy" id="700599"/>
    <lineage>
        <taxon>Bacteria</taxon>
        <taxon>Bacillati</taxon>
        <taxon>Actinomycetota</taxon>
        <taxon>Actinomycetes</taxon>
        <taxon>Kitasatosporales</taxon>
        <taxon>Streptomycetaceae</taxon>
        <taxon>Streptomyces</taxon>
    </lineage>
</organism>
<keyword evidence="9" id="KW-1185">Reference proteome</keyword>
<dbReference type="InterPro" id="IPR017441">
    <property type="entry name" value="Protein_kinase_ATP_BS"/>
</dbReference>
<evidence type="ECO:0000259" key="7">
    <source>
        <dbReference type="PROSITE" id="PS50011"/>
    </source>
</evidence>
<dbReference type="Gene3D" id="1.10.510.10">
    <property type="entry name" value="Transferase(Phosphotransferase) domain 1"/>
    <property type="match status" value="1"/>
</dbReference>
<dbReference type="Proteomes" id="UP000578686">
    <property type="component" value="Unassembled WGS sequence"/>
</dbReference>
<protein>
    <submittedName>
        <fullName evidence="8">Serine/threonine protein kinase</fullName>
    </submittedName>
</protein>
<dbReference type="CDD" id="cd14014">
    <property type="entry name" value="STKc_PknB_like"/>
    <property type="match status" value="1"/>
</dbReference>
<dbReference type="SUPFAM" id="SSF56112">
    <property type="entry name" value="Protein kinase-like (PK-like)"/>
    <property type="match status" value="1"/>
</dbReference>
<feature type="domain" description="Protein kinase" evidence="7">
    <location>
        <begin position="15"/>
        <end position="267"/>
    </location>
</feature>
<feature type="binding site" evidence="5">
    <location>
        <position position="43"/>
    </location>
    <ligand>
        <name>ATP</name>
        <dbReference type="ChEBI" id="CHEBI:30616"/>
    </ligand>
</feature>
<dbReference type="GO" id="GO:0004674">
    <property type="term" value="F:protein serine/threonine kinase activity"/>
    <property type="evidence" value="ECO:0007669"/>
    <property type="project" value="UniProtKB-KW"/>
</dbReference>
<keyword evidence="8" id="KW-0723">Serine/threonine-protein kinase</keyword>
<evidence type="ECO:0000256" key="1">
    <source>
        <dbReference type="ARBA" id="ARBA00022679"/>
    </source>
</evidence>
<evidence type="ECO:0000256" key="4">
    <source>
        <dbReference type="ARBA" id="ARBA00022840"/>
    </source>
</evidence>
<sequence>MRPLRPEDPDALAGFRIVARLGSGGMGTVYLSHMPDGRPTALKIVRAELAESPDFHRQFEREVRAASRVGGRYVVPVLDHDTDGPVPWLATAYVQGPSLGEAVAFHGPVPQQAVVRLTAAVADALRSVHGAGVVHRDLKPSNVLLAADGPQVIDFGIARASDATTMFSGSPRRIGTPGFMAPEQVMGGEITAQADVFALGLLTAFAAAGRGAFGAGDTDALLYRIVHDRPDLSACPDGLRDVVEACLEKDPANRPVPAQVIEACRVLSGEDDPLPRAGWLPPELAEEAALRRAPAPCGPDGSGSAPGRGRHGSGAGPVVIGPGQQPQEAGDEPATPRTVPAGGGSGTVPEVAGGSGSAPEAAAAGASG</sequence>
<dbReference type="PROSITE" id="PS50011">
    <property type="entry name" value="PROTEIN_KINASE_DOM"/>
    <property type="match status" value="1"/>
</dbReference>
<comment type="caution">
    <text evidence="8">The sequence shown here is derived from an EMBL/GenBank/DDBJ whole genome shotgun (WGS) entry which is preliminary data.</text>
</comment>
<proteinExistence type="predicted"/>